<reference evidence="7 8" key="1">
    <citation type="submission" date="2020-09" db="EMBL/GenBank/DDBJ databases">
        <title>Echinicola sp. CAU 1574 isolated from sand of Sido Beach.</title>
        <authorList>
            <person name="Kim W."/>
        </authorList>
    </citation>
    <scope>NUCLEOTIDE SEQUENCE [LARGE SCALE GENOMIC DNA]</scope>
    <source>
        <strain evidence="7 8">CAU 1574</strain>
    </source>
</reference>
<proteinExistence type="predicted"/>
<evidence type="ECO:0000259" key="6">
    <source>
        <dbReference type="Pfam" id="PF01957"/>
    </source>
</evidence>
<dbReference type="Pfam" id="PF01957">
    <property type="entry name" value="NfeD"/>
    <property type="match status" value="1"/>
</dbReference>
<sequence length="153" mass="16771">MTWAIIIGLLLVGLVLVLLEVVFVPGTTLVGILGIIFSGLGVYYSFQHYDFQVAMYVLGGAVLANVGVILYGFKSGVWKRFSLKDTVSSRAYDDRLAGLTVGQEGKTISDIKPYGKAEFGDKIYEVKSNMGFISAGQKVQIQQLENNRIIIKQ</sequence>
<dbReference type="InterPro" id="IPR012340">
    <property type="entry name" value="NA-bd_OB-fold"/>
</dbReference>
<evidence type="ECO:0000313" key="7">
    <source>
        <dbReference type="EMBL" id="MBD8490367.1"/>
    </source>
</evidence>
<comment type="subcellular location">
    <subcellularLocation>
        <location evidence="1">Membrane</location>
        <topology evidence="1">Multi-pass membrane protein</topology>
    </subcellularLocation>
</comment>
<feature type="domain" description="NfeD-like C-terminal" evidence="6">
    <location>
        <begin position="101"/>
        <end position="152"/>
    </location>
</feature>
<dbReference type="RefSeq" id="WP_192011240.1">
    <property type="nucleotide sequence ID" value="NZ_JACYTQ010000006.1"/>
</dbReference>
<evidence type="ECO:0000256" key="5">
    <source>
        <dbReference type="SAM" id="Phobius"/>
    </source>
</evidence>
<evidence type="ECO:0000256" key="3">
    <source>
        <dbReference type="ARBA" id="ARBA00022989"/>
    </source>
</evidence>
<keyword evidence="8" id="KW-1185">Reference proteome</keyword>
<dbReference type="PANTHER" id="PTHR33507">
    <property type="entry name" value="INNER MEMBRANE PROTEIN YBBJ"/>
    <property type="match status" value="1"/>
</dbReference>
<dbReference type="InterPro" id="IPR052165">
    <property type="entry name" value="Membrane_assoc_protease"/>
</dbReference>
<accession>A0ABR9APT8</accession>
<dbReference type="Gene3D" id="2.40.50.140">
    <property type="entry name" value="Nucleic acid-binding proteins"/>
    <property type="match status" value="1"/>
</dbReference>
<keyword evidence="3 5" id="KW-1133">Transmembrane helix</keyword>
<evidence type="ECO:0000256" key="2">
    <source>
        <dbReference type="ARBA" id="ARBA00022692"/>
    </source>
</evidence>
<dbReference type="InterPro" id="IPR002810">
    <property type="entry name" value="NfeD-like_C"/>
</dbReference>
<evidence type="ECO:0000256" key="1">
    <source>
        <dbReference type="ARBA" id="ARBA00004141"/>
    </source>
</evidence>
<comment type="caution">
    <text evidence="7">The sequence shown here is derived from an EMBL/GenBank/DDBJ whole genome shotgun (WGS) entry which is preliminary data.</text>
</comment>
<protein>
    <submittedName>
        <fullName evidence="7">NfeD family protein</fullName>
    </submittedName>
</protein>
<dbReference type="Proteomes" id="UP000647133">
    <property type="component" value="Unassembled WGS sequence"/>
</dbReference>
<gene>
    <name evidence="7" type="ORF">IFO69_16565</name>
</gene>
<feature type="transmembrane region" description="Helical" evidence="5">
    <location>
        <begin position="53"/>
        <end position="73"/>
    </location>
</feature>
<keyword evidence="2 5" id="KW-0812">Transmembrane</keyword>
<dbReference type="PANTHER" id="PTHR33507:SF3">
    <property type="entry name" value="INNER MEMBRANE PROTEIN YBBJ"/>
    <property type="match status" value="1"/>
</dbReference>
<evidence type="ECO:0000313" key="8">
    <source>
        <dbReference type="Proteomes" id="UP000647133"/>
    </source>
</evidence>
<evidence type="ECO:0000256" key="4">
    <source>
        <dbReference type="ARBA" id="ARBA00023136"/>
    </source>
</evidence>
<name>A0ABR9APT8_9BACT</name>
<dbReference type="EMBL" id="JACYTQ010000006">
    <property type="protein sequence ID" value="MBD8490367.1"/>
    <property type="molecule type" value="Genomic_DNA"/>
</dbReference>
<keyword evidence="4 5" id="KW-0472">Membrane</keyword>
<organism evidence="7 8">
    <name type="scientific">Echinicola arenosa</name>
    <dbReference type="NCBI Taxonomy" id="2774144"/>
    <lineage>
        <taxon>Bacteria</taxon>
        <taxon>Pseudomonadati</taxon>
        <taxon>Bacteroidota</taxon>
        <taxon>Cytophagia</taxon>
        <taxon>Cytophagales</taxon>
        <taxon>Cyclobacteriaceae</taxon>
        <taxon>Echinicola</taxon>
    </lineage>
</organism>